<evidence type="ECO:0000313" key="4">
    <source>
        <dbReference type="EMBL" id="RUS51460.1"/>
    </source>
</evidence>
<organism evidence="3 5">
    <name type="scientific">Candidatus Kurthia intestinigallinarum</name>
    <dbReference type="NCBI Taxonomy" id="1562256"/>
    <lineage>
        <taxon>Bacteria</taxon>
        <taxon>Bacillati</taxon>
        <taxon>Bacillota</taxon>
        <taxon>Bacilli</taxon>
        <taxon>Bacillales</taxon>
        <taxon>Caryophanaceae</taxon>
        <taxon>Kurthia</taxon>
    </lineage>
</organism>
<gene>
    <name evidence="4" type="ORF">QI30_18660</name>
    <name evidence="3" type="ORF">QI30_18685</name>
    <name evidence="2" type="ORF">QI30_18765</name>
</gene>
<feature type="transmembrane region" description="Helical" evidence="1">
    <location>
        <begin position="74"/>
        <end position="95"/>
    </location>
</feature>
<evidence type="ECO:0000313" key="5">
    <source>
        <dbReference type="Proteomes" id="UP000288623"/>
    </source>
</evidence>
<keyword evidence="1" id="KW-0812">Transmembrane</keyword>
<dbReference type="EMBL" id="JTFC01000093">
    <property type="protein sequence ID" value="RUS51120.1"/>
    <property type="molecule type" value="Genomic_DNA"/>
</dbReference>
<dbReference type="Proteomes" id="UP000288623">
    <property type="component" value="Unassembled WGS sequence"/>
</dbReference>
<keyword evidence="1" id="KW-0472">Membrane</keyword>
<keyword evidence="5" id="KW-1185">Reference proteome</keyword>
<sequence length="147" mass="16607">MKFEHHFKLVNGLTLVFLFAGFIWLIFVIDFVFKHIKVTSYNSLLSLLSGILATVSVGIAALAFVFIDSWRGKTLCFAGTFLLISCSLTSAFLSASDGLLNLKSIQLKLDFFIPAIFVASMVGYMYSMVEFEFKKDKEKYKVLEDKE</sequence>
<dbReference type="EMBL" id="JTFC01000079">
    <property type="protein sequence ID" value="RUS51460.1"/>
    <property type="molecule type" value="Genomic_DNA"/>
</dbReference>
<dbReference type="AlphaFoldDB" id="A0A433RP62"/>
<evidence type="ECO:0000313" key="3">
    <source>
        <dbReference type="EMBL" id="RUS51456.1"/>
    </source>
</evidence>
<feature type="transmembrane region" description="Helical" evidence="1">
    <location>
        <begin position="12"/>
        <end position="33"/>
    </location>
</feature>
<keyword evidence="1" id="KW-1133">Transmembrane helix</keyword>
<evidence type="ECO:0000313" key="2">
    <source>
        <dbReference type="EMBL" id="RUS51120.1"/>
    </source>
</evidence>
<feature type="transmembrane region" description="Helical" evidence="1">
    <location>
        <begin position="111"/>
        <end position="129"/>
    </location>
</feature>
<name>A0A433RP62_9BACL</name>
<comment type="caution">
    <text evidence="3">The sequence shown here is derived from an EMBL/GenBank/DDBJ whole genome shotgun (WGS) entry which is preliminary data.</text>
</comment>
<dbReference type="RefSeq" id="WP_126992080.1">
    <property type="nucleotide sequence ID" value="NZ_JTFC01000079.1"/>
</dbReference>
<feature type="transmembrane region" description="Helical" evidence="1">
    <location>
        <begin position="45"/>
        <end position="67"/>
    </location>
</feature>
<accession>A0A433RP62</accession>
<proteinExistence type="predicted"/>
<evidence type="ECO:0000256" key="1">
    <source>
        <dbReference type="SAM" id="Phobius"/>
    </source>
</evidence>
<protein>
    <submittedName>
        <fullName evidence="3">Uncharacterized protein</fullName>
    </submittedName>
</protein>
<dbReference type="EMBL" id="JTFC01000082">
    <property type="protein sequence ID" value="RUS51456.1"/>
    <property type="molecule type" value="Genomic_DNA"/>
</dbReference>
<reference evidence="3 5" key="1">
    <citation type="submission" date="2014-11" db="EMBL/GenBank/DDBJ databases">
        <title>Genome sequence and analysis of novel Kurthia sp.</title>
        <authorList>
            <person name="Lawson J.N."/>
            <person name="Gonzalez J.E."/>
            <person name="Rinauldi L."/>
            <person name="Xuan Z."/>
            <person name="Firman A."/>
            <person name="Shaddox L."/>
            <person name="Trudeau A."/>
            <person name="Shah S."/>
            <person name="Reiman D."/>
        </authorList>
    </citation>
    <scope>NUCLEOTIDE SEQUENCE [LARGE SCALE GENOMIC DNA]</scope>
    <source>
        <strain evidence="3 5">3B1D</strain>
    </source>
</reference>